<dbReference type="RefSeq" id="WP_248667185.1">
    <property type="nucleotide sequence ID" value="NZ_JALPRX010000048.1"/>
</dbReference>
<gene>
    <name evidence="3" type="ORF">M0638_11765</name>
</gene>
<reference evidence="3" key="1">
    <citation type="submission" date="2022-04" db="EMBL/GenBank/DDBJ databases">
        <title>Roseomonas acroporae sp. nov., isolated from coral Acropora digitifera.</title>
        <authorList>
            <person name="Sun H."/>
        </authorList>
    </citation>
    <scope>NUCLEOTIDE SEQUENCE</scope>
    <source>
        <strain evidence="3">NAR14</strain>
    </source>
</reference>
<feature type="domain" description="Metallo-beta-lactamase" evidence="2">
    <location>
        <begin position="33"/>
        <end position="234"/>
    </location>
</feature>
<evidence type="ECO:0000256" key="1">
    <source>
        <dbReference type="ARBA" id="ARBA00022801"/>
    </source>
</evidence>
<feature type="non-terminal residue" evidence="3">
    <location>
        <position position="1"/>
    </location>
</feature>
<dbReference type="PANTHER" id="PTHR46018:SF2">
    <property type="entry name" value="ZINC PHOSPHODIESTERASE ELAC PROTEIN 1"/>
    <property type="match status" value="1"/>
</dbReference>
<dbReference type="SMART" id="SM00849">
    <property type="entry name" value="Lactamase_B"/>
    <property type="match status" value="1"/>
</dbReference>
<dbReference type="Gene3D" id="3.60.15.10">
    <property type="entry name" value="Ribonuclease Z/Hydroxyacylglutathione hydrolase-like"/>
    <property type="match status" value="1"/>
</dbReference>
<comment type="caution">
    <text evidence="3">The sequence shown here is derived from an EMBL/GenBank/DDBJ whole genome shotgun (WGS) entry which is preliminary data.</text>
</comment>
<dbReference type="SUPFAM" id="SSF56281">
    <property type="entry name" value="Metallo-hydrolase/oxidoreductase"/>
    <property type="match status" value="1"/>
</dbReference>
<dbReference type="InterPro" id="IPR036866">
    <property type="entry name" value="RibonucZ/Hydroxyglut_hydro"/>
</dbReference>
<keyword evidence="1" id="KW-0378">Hydrolase</keyword>
<dbReference type="GO" id="GO:0042781">
    <property type="term" value="F:3'-tRNA processing endoribonuclease activity"/>
    <property type="evidence" value="ECO:0007669"/>
    <property type="project" value="TreeGrafter"/>
</dbReference>
<evidence type="ECO:0000313" key="3">
    <source>
        <dbReference type="EMBL" id="MCK8785061.1"/>
    </source>
</evidence>
<evidence type="ECO:0000259" key="2">
    <source>
        <dbReference type="SMART" id="SM00849"/>
    </source>
</evidence>
<dbReference type="InterPro" id="IPR001279">
    <property type="entry name" value="Metallo-B-lactamas"/>
</dbReference>
<accession>A0A9X1Y7Q7</accession>
<dbReference type="AlphaFoldDB" id="A0A9X1Y7Q7"/>
<evidence type="ECO:0000313" key="4">
    <source>
        <dbReference type="Proteomes" id="UP001139516"/>
    </source>
</evidence>
<keyword evidence="4" id="KW-1185">Reference proteome</keyword>
<proteinExistence type="predicted"/>
<dbReference type="CDD" id="cd07719">
    <property type="entry name" value="arylsulfatase_AtsA-like_MBL-fold"/>
    <property type="match status" value="1"/>
</dbReference>
<protein>
    <submittedName>
        <fullName evidence="3">MBL fold metallo-hydrolase</fullName>
    </submittedName>
</protein>
<dbReference type="InterPro" id="IPR044094">
    <property type="entry name" value="AtsA-like_MBL-fold"/>
</dbReference>
<organism evidence="3 4">
    <name type="scientific">Roseomonas acroporae</name>
    <dbReference type="NCBI Taxonomy" id="2937791"/>
    <lineage>
        <taxon>Bacteria</taxon>
        <taxon>Pseudomonadati</taxon>
        <taxon>Pseudomonadota</taxon>
        <taxon>Alphaproteobacteria</taxon>
        <taxon>Acetobacterales</taxon>
        <taxon>Roseomonadaceae</taxon>
        <taxon>Roseomonas</taxon>
    </lineage>
</organism>
<dbReference type="Pfam" id="PF12706">
    <property type="entry name" value="Lactamase_B_2"/>
    <property type="match status" value="1"/>
</dbReference>
<dbReference type="Proteomes" id="UP001139516">
    <property type="component" value="Unassembled WGS sequence"/>
</dbReference>
<dbReference type="EMBL" id="JALPRX010000048">
    <property type="protein sequence ID" value="MCK8785061.1"/>
    <property type="molecule type" value="Genomic_DNA"/>
</dbReference>
<name>A0A9X1Y7Q7_9PROT</name>
<dbReference type="PANTHER" id="PTHR46018">
    <property type="entry name" value="ZINC PHOSPHODIESTERASE ELAC PROTEIN 1"/>
    <property type="match status" value="1"/>
</dbReference>
<sequence>ARVPYQTLHSPGGSPITVTLLGTGTPVPLPDRFGPATLVEAGGRRLLFDAGRGAPIRLNQIGLTLGSIETVFLTHFHSDHLNALPDVWMTSYIPVGFGNRSRPLRMVGPEGTQRIAERMRDTFADDIRIRMADEHVPEAATRIDAREFAGDGVVYDEGGVKVTALRVNHGEHIQPSYGYRVDHAGHAVLISGDTKYEPNIVRHGQGLDLLVHEVCAVPEALQSLPNIRQVIDHHTSPQEAGRIFSQTKPRMAAYTHLVLLGTREHPPLTVADVERQTRESYDGPLTIGEDLTRFAIGDQVVVSRWDAARQAY</sequence>